<feature type="transmembrane region" description="Helical" evidence="8">
    <location>
        <begin position="203"/>
        <end position="223"/>
    </location>
</feature>
<keyword evidence="6 8" id="KW-1133">Transmembrane helix</keyword>
<feature type="transmembrane region" description="Helical" evidence="8">
    <location>
        <begin position="106"/>
        <end position="129"/>
    </location>
</feature>
<feature type="transmembrane region" description="Helical" evidence="8">
    <location>
        <begin position="307"/>
        <end position="327"/>
    </location>
</feature>
<dbReference type="SUPFAM" id="SSF103473">
    <property type="entry name" value="MFS general substrate transporter"/>
    <property type="match status" value="1"/>
</dbReference>
<dbReference type="CDD" id="cd17321">
    <property type="entry name" value="MFS_MMR_MDR_like"/>
    <property type="match status" value="1"/>
</dbReference>
<keyword evidence="4" id="KW-1003">Cell membrane</keyword>
<gene>
    <name evidence="10" type="ORF">PQ472_06925</name>
</gene>
<comment type="subcellular location">
    <subcellularLocation>
        <location evidence="1">Cell membrane</location>
        <topology evidence="1">Multi-pass membrane protein</topology>
    </subcellularLocation>
</comment>
<accession>A0ABY7WN83</accession>
<evidence type="ECO:0000256" key="3">
    <source>
        <dbReference type="ARBA" id="ARBA00022448"/>
    </source>
</evidence>
<feature type="transmembrane region" description="Helical" evidence="8">
    <location>
        <begin position="270"/>
        <end position="295"/>
    </location>
</feature>
<dbReference type="NCBIfam" id="TIGR00711">
    <property type="entry name" value="efflux_EmrB"/>
    <property type="match status" value="1"/>
</dbReference>
<feature type="transmembrane region" description="Helical" evidence="8">
    <location>
        <begin position="171"/>
        <end position="191"/>
    </location>
</feature>
<keyword evidence="5 8" id="KW-0812">Transmembrane</keyword>
<dbReference type="InterPro" id="IPR004638">
    <property type="entry name" value="EmrB-like"/>
</dbReference>
<evidence type="ECO:0000259" key="9">
    <source>
        <dbReference type="PROSITE" id="PS50850"/>
    </source>
</evidence>
<dbReference type="Proteomes" id="UP001220377">
    <property type="component" value="Chromosome"/>
</dbReference>
<proteinExistence type="inferred from homology"/>
<dbReference type="InterPro" id="IPR020846">
    <property type="entry name" value="MFS_dom"/>
</dbReference>
<evidence type="ECO:0000256" key="4">
    <source>
        <dbReference type="ARBA" id="ARBA00022475"/>
    </source>
</evidence>
<dbReference type="Gene3D" id="1.20.1250.20">
    <property type="entry name" value="MFS general substrate transporter like domains"/>
    <property type="match status" value="1"/>
</dbReference>
<feature type="transmembrane region" description="Helical" evidence="8">
    <location>
        <begin position="15"/>
        <end position="35"/>
    </location>
</feature>
<sequence length="483" mass="51988">MLSYQDNPAVQKHRWYILAAVGIVIIMSTLDGSIVNIALPVMSADLHIPMNQAEWVVSIYLIVICALLLLFGKLGDIIGKIRIFKLGTILFIIGSLFAGFNKSFAMLLAARAVQALGAAMTMATSNGIITEIFPLKERGRALGMIGSFVAVGAIAGPGLGGVILAHMSWGYIFWINVPIGIATMILGYAVLPKDLPVQKVSLDYAGAITFAVTIVALFGGIFVGQDVGFTHPVILGAFALAIIAFLIFVQIERRVAHPLVEFKLFKNAEFTISLLAAFMIFVTNFFFNVIAPFYLENARHLATNHAGYVLMIFPIVQVVVAPISGSIADRKGPYLLTLIGLLLIGISQLGYTMLSLNAPIAWMMFLLALVGFGNGTFQSPNNSIVMSAVEPKDLGIAGGLNAFARELGMVVGISASTTVLFSSMSHAAGHKVTTYINAHPEWFIYGMHVAFAVATVMCLIAIALTAWRMLKMRGKTQNADLNR</sequence>
<feature type="transmembrane region" description="Helical" evidence="8">
    <location>
        <begin position="360"/>
        <end position="377"/>
    </location>
</feature>
<evidence type="ECO:0000256" key="8">
    <source>
        <dbReference type="SAM" id="Phobius"/>
    </source>
</evidence>
<dbReference type="PANTHER" id="PTHR42718:SF9">
    <property type="entry name" value="MAJOR FACILITATOR SUPERFAMILY MULTIDRUG TRANSPORTER MFSC"/>
    <property type="match status" value="1"/>
</dbReference>
<dbReference type="PROSITE" id="PS50850">
    <property type="entry name" value="MFS"/>
    <property type="match status" value="1"/>
</dbReference>
<feature type="domain" description="Major facilitator superfamily (MFS) profile" evidence="9">
    <location>
        <begin position="17"/>
        <end position="473"/>
    </location>
</feature>
<dbReference type="Pfam" id="PF07690">
    <property type="entry name" value="MFS_1"/>
    <property type="match status" value="1"/>
</dbReference>
<evidence type="ECO:0000256" key="6">
    <source>
        <dbReference type="ARBA" id="ARBA00022989"/>
    </source>
</evidence>
<protein>
    <submittedName>
        <fullName evidence="10">MFS transporter</fullName>
    </submittedName>
</protein>
<dbReference type="PRINTS" id="PR01036">
    <property type="entry name" value="TCRTETB"/>
</dbReference>
<evidence type="ECO:0000256" key="2">
    <source>
        <dbReference type="ARBA" id="ARBA00008537"/>
    </source>
</evidence>
<feature type="transmembrane region" description="Helical" evidence="8">
    <location>
        <begin position="141"/>
        <end position="165"/>
    </location>
</feature>
<feature type="transmembrane region" description="Helical" evidence="8">
    <location>
        <begin position="229"/>
        <end position="249"/>
    </location>
</feature>
<dbReference type="PANTHER" id="PTHR42718">
    <property type="entry name" value="MAJOR FACILITATOR SUPERFAMILY MULTIDRUG TRANSPORTER MFSC"/>
    <property type="match status" value="1"/>
</dbReference>
<evidence type="ECO:0000256" key="5">
    <source>
        <dbReference type="ARBA" id="ARBA00022692"/>
    </source>
</evidence>
<feature type="transmembrane region" description="Helical" evidence="8">
    <location>
        <begin position="55"/>
        <end position="71"/>
    </location>
</feature>
<reference evidence="10 11" key="1">
    <citation type="submission" date="2023-02" db="EMBL/GenBank/DDBJ databases">
        <title>Genome sequence of Lacticaseibacillus sp. KACC 23028.</title>
        <authorList>
            <person name="Kim S."/>
            <person name="Heo J."/>
            <person name="Kwon S.-W."/>
        </authorList>
    </citation>
    <scope>NUCLEOTIDE SEQUENCE [LARGE SCALE GENOMIC DNA]</scope>
    <source>
        <strain evidence="10 11">KACC 23028</strain>
    </source>
</reference>
<dbReference type="EMBL" id="CP117884">
    <property type="protein sequence ID" value="WDF81663.1"/>
    <property type="molecule type" value="Genomic_DNA"/>
</dbReference>
<feature type="transmembrane region" description="Helical" evidence="8">
    <location>
        <begin position="83"/>
        <end position="100"/>
    </location>
</feature>
<evidence type="ECO:0000256" key="7">
    <source>
        <dbReference type="ARBA" id="ARBA00023136"/>
    </source>
</evidence>
<keyword evidence="11" id="KW-1185">Reference proteome</keyword>
<evidence type="ECO:0000256" key="1">
    <source>
        <dbReference type="ARBA" id="ARBA00004651"/>
    </source>
</evidence>
<feature type="transmembrane region" description="Helical" evidence="8">
    <location>
        <begin position="334"/>
        <end position="354"/>
    </location>
</feature>
<feature type="transmembrane region" description="Helical" evidence="8">
    <location>
        <begin position="402"/>
        <end position="422"/>
    </location>
</feature>
<feature type="transmembrane region" description="Helical" evidence="8">
    <location>
        <begin position="442"/>
        <end position="467"/>
    </location>
</feature>
<evidence type="ECO:0000313" key="11">
    <source>
        <dbReference type="Proteomes" id="UP001220377"/>
    </source>
</evidence>
<keyword evidence="3" id="KW-0813">Transport</keyword>
<keyword evidence="7 8" id="KW-0472">Membrane</keyword>
<organism evidence="10 11">
    <name type="scientific">Lacticaseibacillus pabuli</name>
    <dbReference type="NCBI Taxonomy" id="3025672"/>
    <lineage>
        <taxon>Bacteria</taxon>
        <taxon>Bacillati</taxon>
        <taxon>Bacillota</taxon>
        <taxon>Bacilli</taxon>
        <taxon>Lactobacillales</taxon>
        <taxon>Lactobacillaceae</taxon>
        <taxon>Lacticaseibacillus</taxon>
    </lineage>
</organism>
<name>A0ABY7WN83_9LACO</name>
<dbReference type="RefSeq" id="WP_274258592.1">
    <property type="nucleotide sequence ID" value="NZ_CP117884.1"/>
</dbReference>
<dbReference type="InterPro" id="IPR011701">
    <property type="entry name" value="MFS"/>
</dbReference>
<evidence type="ECO:0000313" key="10">
    <source>
        <dbReference type="EMBL" id="WDF81663.1"/>
    </source>
</evidence>
<dbReference type="InterPro" id="IPR036259">
    <property type="entry name" value="MFS_trans_sf"/>
</dbReference>
<dbReference type="Gene3D" id="1.20.1720.10">
    <property type="entry name" value="Multidrug resistance protein D"/>
    <property type="match status" value="1"/>
</dbReference>
<comment type="similarity">
    <text evidence="2">Belongs to the major facilitator superfamily. EmrB family.</text>
</comment>